<accession>A0A5N5T9Y8</accession>
<sequence length="57" mass="6187">MWSSEIKTELSLGLSRSSILTVSCSVAVHSRSSTGLQSNRIQRISSSIPNRLVSLIL</sequence>
<dbReference type="Proteomes" id="UP000326759">
    <property type="component" value="Unassembled WGS sequence"/>
</dbReference>
<name>A0A5N5T9Y8_9CRUS</name>
<gene>
    <name evidence="1" type="ORF">Anas_03623</name>
</gene>
<evidence type="ECO:0000313" key="2">
    <source>
        <dbReference type="Proteomes" id="UP000326759"/>
    </source>
</evidence>
<evidence type="ECO:0000313" key="1">
    <source>
        <dbReference type="EMBL" id="KAB7503426.1"/>
    </source>
</evidence>
<organism evidence="1 2">
    <name type="scientific">Armadillidium nasatum</name>
    <dbReference type="NCBI Taxonomy" id="96803"/>
    <lineage>
        <taxon>Eukaryota</taxon>
        <taxon>Metazoa</taxon>
        <taxon>Ecdysozoa</taxon>
        <taxon>Arthropoda</taxon>
        <taxon>Crustacea</taxon>
        <taxon>Multicrustacea</taxon>
        <taxon>Malacostraca</taxon>
        <taxon>Eumalacostraca</taxon>
        <taxon>Peracarida</taxon>
        <taxon>Isopoda</taxon>
        <taxon>Oniscidea</taxon>
        <taxon>Crinocheta</taxon>
        <taxon>Armadillidiidae</taxon>
        <taxon>Armadillidium</taxon>
    </lineage>
</organism>
<dbReference type="EMBL" id="SEYY01005194">
    <property type="protein sequence ID" value="KAB7503426.1"/>
    <property type="molecule type" value="Genomic_DNA"/>
</dbReference>
<protein>
    <submittedName>
        <fullName evidence="1">Uncharacterized protein</fullName>
    </submittedName>
</protein>
<reference evidence="1 2" key="1">
    <citation type="journal article" date="2019" name="PLoS Biol.">
        <title>Sex chromosomes control vertical transmission of feminizing Wolbachia symbionts in an isopod.</title>
        <authorList>
            <person name="Becking T."/>
            <person name="Chebbi M.A."/>
            <person name="Giraud I."/>
            <person name="Moumen B."/>
            <person name="Laverre T."/>
            <person name="Caubet Y."/>
            <person name="Peccoud J."/>
            <person name="Gilbert C."/>
            <person name="Cordaux R."/>
        </authorList>
    </citation>
    <scope>NUCLEOTIDE SEQUENCE [LARGE SCALE GENOMIC DNA]</scope>
    <source>
        <strain evidence="1">ANa2</strain>
        <tissue evidence="1">Whole body excluding digestive tract and cuticle</tissue>
    </source>
</reference>
<proteinExistence type="predicted"/>
<comment type="caution">
    <text evidence="1">The sequence shown here is derived from an EMBL/GenBank/DDBJ whole genome shotgun (WGS) entry which is preliminary data.</text>
</comment>
<dbReference type="AlphaFoldDB" id="A0A5N5T9Y8"/>
<keyword evidence="2" id="KW-1185">Reference proteome</keyword>